<feature type="transmembrane region" description="Helical" evidence="1">
    <location>
        <begin position="95"/>
        <end position="113"/>
    </location>
</feature>
<comment type="caution">
    <text evidence="3">The sequence shown here is derived from an EMBL/GenBank/DDBJ whole genome shotgun (WGS) entry which is preliminary data.</text>
</comment>
<dbReference type="Proteomes" id="UP001652504">
    <property type="component" value="Unassembled WGS sequence"/>
</dbReference>
<feature type="transmembrane region" description="Helical" evidence="1">
    <location>
        <begin position="219"/>
        <end position="236"/>
    </location>
</feature>
<feature type="transmembrane region" description="Helical" evidence="1">
    <location>
        <begin position="248"/>
        <end position="267"/>
    </location>
</feature>
<dbReference type="EMBL" id="JAOWKX010000005">
    <property type="protein sequence ID" value="MCV2885186.1"/>
    <property type="molecule type" value="Genomic_DNA"/>
</dbReference>
<keyword evidence="1" id="KW-1133">Transmembrane helix</keyword>
<protein>
    <submittedName>
        <fullName evidence="3">DUF418 domain-containing protein</fullName>
    </submittedName>
</protein>
<dbReference type="RefSeq" id="WP_263712475.1">
    <property type="nucleotide sequence ID" value="NZ_JAOWKX010000005.1"/>
</dbReference>
<dbReference type="InterPro" id="IPR007349">
    <property type="entry name" value="DUF418"/>
</dbReference>
<reference evidence="3 4" key="1">
    <citation type="submission" date="2022-10" db="EMBL/GenBank/DDBJ databases">
        <title>Aestuariibacter sp. AA17 isolated from Montipora capitata coral fragment.</title>
        <authorList>
            <person name="Emsley S.A."/>
            <person name="Pfannmuller K.M."/>
            <person name="Loughran R.M."/>
            <person name="Shlafstein M."/>
            <person name="Papke E."/>
            <person name="Saw J.H."/>
            <person name="Ushijima B."/>
            <person name="Videau P."/>
        </authorList>
    </citation>
    <scope>NUCLEOTIDE SEQUENCE [LARGE SCALE GENOMIC DNA]</scope>
    <source>
        <strain evidence="3 4">AA17</strain>
    </source>
</reference>
<feature type="transmembrane region" description="Helical" evidence="1">
    <location>
        <begin position="339"/>
        <end position="359"/>
    </location>
</feature>
<dbReference type="PANTHER" id="PTHR30590:SF2">
    <property type="entry name" value="INNER MEMBRANE PROTEIN"/>
    <property type="match status" value="1"/>
</dbReference>
<feature type="transmembrane region" description="Helical" evidence="1">
    <location>
        <begin position="141"/>
        <end position="159"/>
    </location>
</feature>
<feature type="transmembrane region" description="Helical" evidence="1">
    <location>
        <begin position="365"/>
        <end position="386"/>
    </location>
</feature>
<feature type="transmembrane region" description="Helical" evidence="1">
    <location>
        <begin position="67"/>
        <end position="83"/>
    </location>
</feature>
<dbReference type="Pfam" id="PF04235">
    <property type="entry name" value="DUF418"/>
    <property type="match status" value="1"/>
</dbReference>
<name>A0ABT3A943_9ALTE</name>
<sequence>MITSLAPERLQSIDMLRGVALLGILFMNIQSFSMPFETYINPTVYGDFSGVNQLVWIVSHLFADQKFMSVFSMLFGVGVIIFLQNLSQKRLSNRLHFIRMGWLLVFGLVHAYLLWYGDVLFSYALCGLFIYVVRNKATKTLIMLSVIFFTIPSLITFFFQSSLNFMPQVALEELQQSWTPSAELINNERHAYTAGWLEALPIRAEKALFLQTFLFMTNTFWRVSALMILGIILFRKRFFHLEWSANKYFTLAAVSTILGLALTGYGVHYNLSHQFTLAHSMFFGSQFNYWGSAIQATGYAAWVMLACKVMISENRLQRVDNTFTSELSKKLANVGRMAFTNYIMQTLFCTGIFYYLGLFGEASRLVQFSIAITIITVQLFMSDAWLRRYKMGPLEKLWRFLTYKSARSTLANTRCNHISSGNGKAKG</sequence>
<dbReference type="PANTHER" id="PTHR30590">
    <property type="entry name" value="INNER MEMBRANE PROTEIN"/>
    <property type="match status" value="1"/>
</dbReference>
<evidence type="ECO:0000313" key="4">
    <source>
        <dbReference type="Proteomes" id="UP001652504"/>
    </source>
</evidence>
<evidence type="ECO:0000256" key="1">
    <source>
        <dbReference type="SAM" id="Phobius"/>
    </source>
</evidence>
<proteinExistence type="predicted"/>
<organism evidence="3 4">
    <name type="scientific">Fluctibacter corallii</name>
    <dbReference type="NCBI Taxonomy" id="2984329"/>
    <lineage>
        <taxon>Bacteria</taxon>
        <taxon>Pseudomonadati</taxon>
        <taxon>Pseudomonadota</taxon>
        <taxon>Gammaproteobacteria</taxon>
        <taxon>Alteromonadales</taxon>
        <taxon>Alteromonadaceae</taxon>
        <taxon>Fluctibacter</taxon>
    </lineage>
</organism>
<keyword evidence="1" id="KW-0812">Transmembrane</keyword>
<evidence type="ECO:0000313" key="3">
    <source>
        <dbReference type="EMBL" id="MCV2885186.1"/>
    </source>
</evidence>
<feature type="domain" description="DUF418" evidence="2">
    <location>
        <begin position="233"/>
        <end position="404"/>
    </location>
</feature>
<keyword evidence="1" id="KW-0472">Membrane</keyword>
<accession>A0ABT3A943</accession>
<evidence type="ECO:0000259" key="2">
    <source>
        <dbReference type="Pfam" id="PF04235"/>
    </source>
</evidence>
<feature type="transmembrane region" description="Helical" evidence="1">
    <location>
        <begin position="287"/>
        <end position="311"/>
    </location>
</feature>
<keyword evidence="4" id="KW-1185">Reference proteome</keyword>
<gene>
    <name evidence="3" type="ORF">OE749_10835</name>
</gene>
<dbReference type="InterPro" id="IPR052529">
    <property type="entry name" value="Bact_Transport_Assoc"/>
</dbReference>
<feature type="transmembrane region" description="Helical" evidence="1">
    <location>
        <begin position="119"/>
        <end position="134"/>
    </location>
</feature>